<proteinExistence type="predicted"/>
<dbReference type="AlphaFoldDB" id="A0A0U2ZAQ6"/>
<evidence type="ECO:0000313" key="1">
    <source>
        <dbReference type="EMBL" id="ALU44897.1"/>
    </source>
</evidence>
<reference evidence="1 2" key="1">
    <citation type="submission" date="2015-12" db="EMBL/GenBank/DDBJ databases">
        <title>Complete genome sequence of Pseudoalteromonas rubra SCSIO 6842, harboring a conjugative plasmid.</title>
        <authorList>
            <person name="Li B."/>
            <person name="Wang X."/>
        </authorList>
    </citation>
    <scope>NUCLEOTIDE SEQUENCE [LARGE SCALE GENOMIC DNA]</scope>
    <source>
        <strain evidence="1 2">SCSIO 6842</strain>
    </source>
</reference>
<dbReference type="RefSeq" id="WP_058797826.1">
    <property type="nucleotide sequence ID" value="NZ_CP013611.1"/>
</dbReference>
<gene>
    <name evidence="1" type="ORF">AT705_19230</name>
</gene>
<dbReference type="KEGG" id="prr:AT705_19230"/>
<evidence type="ECO:0000313" key="2">
    <source>
        <dbReference type="Proteomes" id="UP000069015"/>
    </source>
</evidence>
<sequence length="340" mass="39180">MKLPRQLTYTRSLSPGKAVFFYKTSESDFEPLQIERQKIRGQKSGFAEAYKNEATPKELAPQDLAFGNPHTIELCYVPPTVQQLYCRFSLRVEANSLEPNVCGEPKVSYWLTRFMNTYKQHGGFAELAKRYAKNILMCEWLWRNKTSPNVDLEIIGEGFEPISITKANRLRWDGKWREAEDALHTLTEVIQSGLEDPYSFCFLEVTAKLDTYFGQEIYPSQSFAENDDVARAYVYTQVAGKDAACFHSQKVGAAIQMIDDWYDEDSNKRLRVHEYGADYKNVIARRAPSNRLDFYSQLQKVALYVKEMEQNGLKNQEQASHIHYIAAVLIKGGLFQRTKE</sequence>
<organism evidence="1 2">
    <name type="scientific">Pseudoalteromonas rubra</name>
    <dbReference type="NCBI Taxonomy" id="43658"/>
    <lineage>
        <taxon>Bacteria</taxon>
        <taxon>Pseudomonadati</taxon>
        <taxon>Pseudomonadota</taxon>
        <taxon>Gammaproteobacteria</taxon>
        <taxon>Alteromonadales</taxon>
        <taxon>Pseudoalteromonadaceae</taxon>
        <taxon>Pseudoalteromonas</taxon>
    </lineage>
</organism>
<dbReference type="Proteomes" id="UP000069015">
    <property type="component" value="Chromosome 1"/>
</dbReference>
<name>A0A0U2ZAQ6_9GAMM</name>
<dbReference type="InterPro" id="IPR013399">
    <property type="entry name" value="CRISPR-assoc_prot_Csy3"/>
</dbReference>
<dbReference type="Pfam" id="PF09615">
    <property type="entry name" value="Cas_Csy3"/>
    <property type="match status" value="1"/>
</dbReference>
<accession>A0A0U2ZAQ6</accession>
<dbReference type="EMBL" id="CP013611">
    <property type="protein sequence ID" value="ALU44897.1"/>
    <property type="molecule type" value="Genomic_DNA"/>
</dbReference>
<protein>
    <submittedName>
        <fullName evidence="1">Type I-F CRISPR-associated protein Csy3</fullName>
    </submittedName>
</protein>
<dbReference type="NCBIfam" id="TIGR02566">
    <property type="entry name" value="cas_Csy3"/>
    <property type="match status" value="1"/>
</dbReference>